<evidence type="ECO:0000313" key="2">
    <source>
        <dbReference type="Proteomes" id="UP000612362"/>
    </source>
</evidence>
<comment type="caution">
    <text evidence="1">The sequence shown here is derived from an EMBL/GenBank/DDBJ whole genome shotgun (WGS) entry which is preliminary data.</text>
</comment>
<dbReference type="PIRSF" id="PIRSF033563">
    <property type="entry name" value="UCP033563"/>
    <property type="match status" value="1"/>
</dbReference>
<dbReference type="Pfam" id="PF06245">
    <property type="entry name" value="DUF1015"/>
    <property type="match status" value="1"/>
</dbReference>
<evidence type="ECO:0000313" key="1">
    <source>
        <dbReference type="EMBL" id="GHO45317.1"/>
    </source>
</evidence>
<dbReference type="EMBL" id="BNJF01000001">
    <property type="protein sequence ID" value="GHO45317.1"/>
    <property type="molecule type" value="Genomic_DNA"/>
</dbReference>
<dbReference type="RefSeq" id="WP_220194661.1">
    <property type="nucleotide sequence ID" value="NZ_BNJF01000001.1"/>
</dbReference>
<dbReference type="InterPro" id="IPR008323">
    <property type="entry name" value="UCP033563"/>
</dbReference>
<sequence>MADVQPLRGLRYAHDKVQDLSSVVTPPYDIINAEAQERYYQRDPYNIIRLELGQQTPHDDELNNVYTRAAALLSEWRTQGILHMEEQACYYLYQQVFSAGGQNYTRTSLLARVRLEPWSARVVLPHEHTLKKAREDRLNLYRACAANLSPIMSLFEDPQGRMRRLLASYAEQPEISFSDEDGVERRLQPVRNSEHIALIQDFFRERQLYIADGHHRYETALAYRAELEEQRKTLHPEDAANFTLMSLIDVDDPGMLVMPTHRLLFNLGPDALQKLKETELARFFDVEHLEALADEDILPHLEKAGRERTAFILKTAQDTLLLRLKAQGQTHMESSEHTDAWKRLDVAIAQRLILEETLGLRPEDMTAGTHVRYSHDAQHVFSALVNGEIQAALLLNSTPLRQVCEVAQADDRMPQKSTYIYPKLITGLVMNPLW</sequence>
<organism evidence="1 2">
    <name type="scientific">Ktedonospora formicarum</name>
    <dbReference type="NCBI Taxonomy" id="2778364"/>
    <lineage>
        <taxon>Bacteria</taxon>
        <taxon>Bacillati</taxon>
        <taxon>Chloroflexota</taxon>
        <taxon>Ktedonobacteria</taxon>
        <taxon>Ktedonobacterales</taxon>
        <taxon>Ktedonobacteraceae</taxon>
        <taxon>Ktedonospora</taxon>
    </lineage>
</organism>
<accession>A0A8J3HWD8</accession>
<dbReference type="PANTHER" id="PTHR36454:SF1">
    <property type="entry name" value="DUF1015 DOMAIN-CONTAINING PROTEIN"/>
    <property type="match status" value="1"/>
</dbReference>
<protein>
    <submittedName>
        <fullName evidence="1">Phosphatase</fullName>
    </submittedName>
</protein>
<proteinExistence type="predicted"/>
<gene>
    <name evidence="1" type="ORF">KSX_34800</name>
</gene>
<dbReference type="PANTHER" id="PTHR36454">
    <property type="entry name" value="LMO2823 PROTEIN"/>
    <property type="match status" value="1"/>
</dbReference>
<reference evidence="1" key="1">
    <citation type="submission" date="2020-10" db="EMBL/GenBank/DDBJ databases">
        <title>Taxonomic study of unclassified bacteria belonging to the class Ktedonobacteria.</title>
        <authorList>
            <person name="Yabe S."/>
            <person name="Wang C.M."/>
            <person name="Zheng Y."/>
            <person name="Sakai Y."/>
            <person name="Cavaletti L."/>
            <person name="Monciardini P."/>
            <person name="Donadio S."/>
        </authorList>
    </citation>
    <scope>NUCLEOTIDE SEQUENCE</scope>
    <source>
        <strain evidence="1">SOSP1-1</strain>
    </source>
</reference>
<dbReference type="Proteomes" id="UP000612362">
    <property type="component" value="Unassembled WGS sequence"/>
</dbReference>
<dbReference type="AlphaFoldDB" id="A0A8J3HWD8"/>
<name>A0A8J3HWD8_9CHLR</name>
<keyword evidence="2" id="KW-1185">Reference proteome</keyword>